<evidence type="ECO:0000256" key="1">
    <source>
        <dbReference type="ARBA" id="ARBA00004167"/>
    </source>
</evidence>
<dbReference type="GO" id="GO:0020037">
    <property type="term" value="F:heme binding"/>
    <property type="evidence" value="ECO:0007669"/>
    <property type="project" value="InterPro"/>
</dbReference>
<dbReference type="EMBL" id="PSQE01000004">
    <property type="protein sequence ID" value="RHN59768.1"/>
    <property type="molecule type" value="Genomic_DNA"/>
</dbReference>
<organism evidence="13 16">
    <name type="scientific">Medicago truncatula</name>
    <name type="common">Barrel medic</name>
    <name type="synonym">Medicago tribuloides</name>
    <dbReference type="NCBI Taxonomy" id="3880"/>
    <lineage>
        <taxon>Eukaryota</taxon>
        <taxon>Viridiplantae</taxon>
        <taxon>Streptophyta</taxon>
        <taxon>Embryophyta</taxon>
        <taxon>Tracheophyta</taxon>
        <taxon>Spermatophyta</taxon>
        <taxon>Magnoliopsida</taxon>
        <taxon>eudicotyledons</taxon>
        <taxon>Gunneridae</taxon>
        <taxon>Pentapetalae</taxon>
        <taxon>rosids</taxon>
        <taxon>fabids</taxon>
        <taxon>Fabales</taxon>
        <taxon>Fabaceae</taxon>
        <taxon>Papilionoideae</taxon>
        <taxon>50 kb inversion clade</taxon>
        <taxon>NPAAA clade</taxon>
        <taxon>Hologalegina</taxon>
        <taxon>IRL clade</taxon>
        <taxon>Trifolieae</taxon>
        <taxon>Medicago</taxon>
    </lineage>
</organism>
<dbReference type="InterPro" id="IPR002401">
    <property type="entry name" value="Cyt_P450_E_grp-I"/>
</dbReference>
<keyword evidence="8 11" id="KW-0408">Iron</keyword>
<feature type="binding site" description="axial binding residue" evidence="11">
    <location>
        <position position="424"/>
    </location>
    <ligand>
        <name>heme</name>
        <dbReference type="ChEBI" id="CHEBI:30413"/>
    </ligand>
    <ligandPart>
        <name>Fe</name>
        <dbReference type="ChEBI" id="CHEBI:18248"/>
    </ligandPart>
</feature>
<name>G7JRC7_MEDTR</name>
<dbReference type="PRINTS" id="PR00463">
    <property type="entry name" value="EP450I"/>
</dbReference>
<keyword evidence="10" id="KW-0472">Membrane</keyword>
<keyword evidence="7 12" id="KW-0560">Oxidoreductase</keyword>
<dbReference type="InterPro" id="IPR036396">
    <property type="entry name" value="Cyt_P450_sf"/>
</dbReference>
<dbReference type="AlphaFoldDB" id="G7JRC7"/>
<evidence type="ECO:0000256" key="6">
    <source>
        <dbReference type="ARBA" id="ARBA00022989"/>
    </source>
</evidence>
<gene>
    <name evidence="15" type="primary">11425754</name>
    <name evidence="13" type="ordered locus">MTR_4g035330</name>
    <name evidence="14" type="ORF">MtrunA17_Chr4g0017411</name>
</gene>
<dbReference type="Pfam" id="PF00067">
    <property type="entry name" value="p450"/>
    <property type="match status" value="1"/>
</dbReference>
<dbReference type="EMBL" id="CM001220">
    <property type="protein sequence ID" value="AES87846.2"/>
    <property type="molecule type" value="Genomic_DNA"/>
</dbReference>
<comment type="cofactor">
    <cofactor evidence="11">
        <name>heme</name>
        <dbReference type="ChEBI" id="CHEBI:30413"/>
    </cofactor>
</comment>
<evidence type="ECO:0000256" key="5">
    <source>
        <dbReference type="ARBA" id="ARBA00022723"/>
    </source>
</evidence>
<dbReference type="GO" id="GO:0016709">
    <property type="term" value="F:oxidoreductase activity, acting on paired donors, with incorporation or reduction of molecular oxygen, NAD(P)H as one donor, and incorporation of one atom of oxygen"/>
    <property type="evidence" value="ECO:0000318"/>
    <property type="project" value="GO_Central"/>
</dbReference>
<sequence length="491" mass="56439">MSPLLYYSLLSLSFIFTLKLLLQRRKFKNLPPSPSITLPLIGHLHYINLPLHRSLHNLSQKYGNIFSLWFGSRRVVVISSQALLQQCLAKHDVVLSNRPHFLTGKYLFYNYTSLDSAPYGDHWRNLRKIITLDILSTQRLNSFRETRRKGTLKLITNLVRDSCDGFTRVELRTRLTDMMFDNMTAMVVGDAAEFKKFKEMVSEMMPLFGANNKGDFVPLLRLFDFDGMVKKMKDIGKRGDLFLQGIVEEIKSGKHNENTMIQHLLTLQKSQPEYYSDEIIKGLIQGTFLGGTDTIVTTLEWAMSALLNNPEILKKAKDELYTKIGNDRLVDESDISNLPYIQNIIYETLRLYSPAPLLLPRFSSDECNIEGYTIPRDTIVLINAWAIQRDDETWNNAACFNPERFEKEGEVNKLIAFGFGRRACPGIGLAYRTMWLSLALLIQCFEWKRLNDEEIDMAENSTGVVMEKLIPLEAMCKARPIVKKVVQELII</sequence>
<keyword evidence="4" id="KW-0812">Transmembrane</keyword>
<evidence type="ECO:0000256" key="8">
    <source>
        <dbReference type="ARBA" id="ARBA00023004"/>
    </source>
</evidence>
<dbReference type="PANTHER" id="PTHR47947">
    <property type="entry name" value="CYTOCHROME P450 82C3-RELATED"/>
    <property type="match status" value="1"/>
</dbReference>
<dbReference type="HOGENOM" id="CLU_001570_4_0_1"/>
<evidence type="ECO:0000313" key="14">
    <source>
        <dbReference type="EMBL" id="RHN59768.1"/>
    </source>
</evidence>
<dbReference type="GO" id="GO:0005506">
    <property type="term" value="F:iron ion binding"/>
    <property type="evidence" value="ECO:0007669"/>
    <property type="project" value="InterPro"/>
</dbReference>
<comment type="subcellular location">
    <subcellularLocation>
        <location evidence="1">Membrane</location>
        <topology evidence="1">Single-pass membrane protein</topology>
    </subcellularLocation>
</comment>
<evidence type="ECO:0000256" key="4">
    <source>
        <dbReference type="ARBA" id="ARBA00022692"/>
    </source>
</evidence>
<dbReference type="InterPro" id="IPR001128">
    <property type="entry name" value="Cyt_P450"/>
</dbReference>
<protein>
    <submittedName>
        <fullName evidence="13">Cytochrome P450 family 81 protein</fullName>
    </submittedName>
    <submittedName>
        <fullName evidence="14">Putative oxidoreductase</fullName>
        <ecNumber evidence="14">1.14.13.-</ecNumber>
    </submittedName>
</protein>
<dbReference type="Gramene" id="rna21883">
    <property type="protein sequence ID" value="RHN59768.1"/>
    <property type="gene ID" value="gene21883"/>
</dbReference>
<dbReference type="Proteomes" id="UP000265566">
    <property type="component" value="Chromosome 4"/>
</dbReference>
<dbReference type="PRINTS" id="PR00385">
    <property type="entry name" value="P450"/>
</dbReference>
<keyword evidence="3 11" id="KW-0349">Heme</keyword>
<dbReference type="Gene3D" id="1.10.630.10">
    <property type="entry name" value="Cytochrome P450"/>
    <property type="match status" value="1"/>
</dbReference>
<keyword evidence="6" id="KW-1133">Transmembrane helix</keyword>
<reference evidence="13 16" key="1">
    <citation type="journal article" date="2011" name="Nature">
        <title>The Medicago genome provides insight into the evolution of rhizobial symbioses.</title>
        <authorList>
            <person name="Young N.D."/>
            <person name="Debelle F."/>
            <person name="Oldroyd G.E."/>
            <person name="Geurts R."/>
            <person name="Cannon S.B."/>
            <person name="Udvardi M.K."/>
            <person name="Benedito V.A."/>
            <person name="Mayer K.F."/>
            <person name="Gouzy J."/>
            <person name="Schoof H."/>
            <person name="Van de Peer Y."/>
            <person name="Proost S."/>
            <person name="Cook D.R."/>
            <person name="Meyers B.C."/>
            <person name="Spannagl M."/>
            <person name="Cheung F."/>
            <person name="De Mita S."/>
            <person name="Krishnakumar V."/>
            <person name="Gundlach H."/>
            <person name="Zhou S."/>
            <person name="Mudge J."/>
            <person name="Bharti A.K."/>
            <person name="Murray J.D."/>
            <person name="Naoumkina M.A."/>
            <person name="Rosen B."/>
            <person name="Silverstein K.A."/>
            <person name="Tang H."/>
            <person name="Rombauts S."/>
            <person name="Zhao P.X."/>
            <person name="Zhou P."/>
            <person name="Barbe V."/>
            <person name="Bardou P."/>
            <person name="Bechner M."/>
            <person name="Bellec A."/>
            <person name="Berger A."/>
            <person name="Berges H."/>
            <person name="Bidwell S."/>
            <person name="Bisseling T."/>
            <person name="Choisne N."/>
            <person name="Couloux A."/>
            <person name="Denny R."/>
            <person name="Deshpande S."/>
            <person name="Dai X."/>
            <person name="Doyle J.J."/>
            <person name="Dudez A.M."/>
            <person name="Farmer A.D."/>
            <person name="Fouteau S."/>
            <person name="Franken C."/>
            <person name="Gibelin C."/>
            <person name="Gish J."/>
            <person name="Goldstein S."/>
            <person name="Gonzalez A.J."/>
            <person name="Green P.J."/>
            <person name="Hallab A."/>
            <person name="Hartog M."/>
            <person name="Hua A."/>
            <person name="Humphray S.J."/>
            <person name="Jeong D.H."/>
            <person name="Jing Y."/>
            <person name="Jocker A."/>
            <person name="Kenton S.M."/>
            <person name="Kim D.J."/>
            <person name="Klee K."/>
            <person name="Lai H."/>
            <person name="Lang C."/>
            <person name="Lin S."/>
            <person name="Macmil S.L."/>
            <person name="Magdelenat G."/>
            <person name="Matthews L."/>
            <person name="McCorrison J."/>
            <person name="Monaghan E.L."/>
            <person name="Mun J.H."/>
            <person name="Najar F.Z."/>
            <person name="Nicholson C."/>
            <person name="Noirot C."/>
            <person name="O'Bleness M."/>
            <person name="Paule C.R."/>
            <person name="Poulain J."/>
            <person name="Prion F."/>
            <person name="Qin B."/>
            <person name="Qu C."/>
            <person name="Retzel E.F."/>
            <person name="Riddle C."/>
            <person name="Sallet E."/>
            <person name="Samain S."/>
            <person name="Samson N."/>
            <person name="Sanders I."/>
            <person name="Saurat O."/>
            <person name="Scarpelli C."/>
            <person name="Schiex T."/>
            <person name="Segurens B."/>
            <person name="Severin A.J."/>
            <person name="Sherrier D.J."/>
            <person name="Shi R."/>
            <person name="Sims S."/>
            <person name="Singer S.R."/>
            <person name="Sinharoy S."/>
            <person name="Sterck L."/>
            <person name="Viollet A."/>
            <person name="Wang B.B."/>
            <person name="Wang K."/>
            <person name="Wang M."/>
            <person name="Wang X."/>
            <person name="Warfsmann J."/>
            <person name="Weissenbach J."/>
            <person name="White D.D."/>
            <person name="White J.D."/>
            <person name="Wiley G.B."/>
            <person name="Wincker P."/>
            <person name="Xing Y."/>
            <person name="Yang L."/>
            <person name="Yao Z."/>
            <person name="Ying F."/>
            <person name="Zhai J."/>
            <person name="Zhou L."/>
            <person name="Zuber A."/>
            <person name="Denarie J."/>
            <person name="Dixon R.A."/>
            <person name="May G.D."/>
            <person name="Schwartz D.C."/>
            <person name="Rogers J."/>
            <person name="Quetier F."/>
            <person name="Town C.D."/>
            <person name="Roe B.A."/>
        </authorList>
    </citation>
    <scope>NUCLEOTIDE SEQUENCE [LARGE SCALE GENOMIC DNA]</scope>
    <source>
        <strain evidence="13">A17</strain>
        <strain evidence="15 16">cv. Jemalong A17</strain>
    </source>
</reference>
<evidence type="ECO:0000256" key="9">
    <source>
        <dbReference type="ARBA" id="ARBA00023033"/>
    </source>
</evidence>
<evidence type="ECO:0000313" key="16">
    <source>
        <dbReference type="Proteomes" id="UP000002051"/>
    </source>
</evidence>
<dbReference type="PROSITE" id="PS00086">
    <property type="entry name" value="CYTOCHROME_P450"/>
    <property type="match status" value="1"/>
</dbReference>
<evidence type="ECO:0000313" key="15">
    <source>
        <dbReference type="EnsemblPlants" id="AES87846"/>
    </source>
</evidence>
<dbReference type="EnsemblPlants" id="AES87846">
    <property type="protein sequence ID" value="AES87846"/>
    <property type="gene ID" value="MTR_4g035330"/>
</dbReference>
<evidence type="ECO:0000256" key="2">
    <source>
        <dbReference type="ARBA" id="ARBA00010617"/>
    </source>
</evidence>
<keyword evidence="5 11" id="KW-0479">Metal-binding</keyword>
<evidence type="ECO:0000256" key="12">
    <source>
        <dbReference type="RuleBase" id="RU000461"/>
    </source>
</evidence>
<dbReference type="PaxDb" id="3880-AES87846"/>
<evidence type="ECO:0000256" key="3">
    <source>
        <dbReference type="ARBA" id="ARBA00022617"/>
    </source>
</evidence>
<dbReference type="CDD" id="cd20653">
    <property type="entry name" value="CYP81"/>
    <property type="match status" value="1"/>
</dbReference>
<reference evidence="14" key="4">
    <citation type="journal article" date="2018" name="Nat. Plants">
        <title>Whole-genome landscape of Medicago truncatula symbiotic genes.</title>
        <authorList>
            <person name="Pecrix Y."/>
            <person name="Gamas P."/>
            <person name="Carrere S."/>
        </authorList>
    </citation>
    <scope>NUCLEOTIDE SEQUENCE</scope>
    <source>
        <tissue evidence="14">Leaves</tissue>
    </source>
</reference>
<dbReference type="STRING" id="3880.G7JRC7"/>
<dbReference type="FunFam" id="1.10.630.10:FF:000023">
    <property type="entry name" value="Cytochrome P450 family protein"/>
    <property type="match status" value="1"/>
</dbReference>
<keyword evidence="9 12" id="KW-0503">Monooxygenase</keyword>
<evidence type="ECO:0000256" key="11">
    <source>
        <dbReference type="PIRSR" id="PIRSR602401-1"/>
    </source>
</evidence>
<dbReference type="InterPro" id="IPR017972">
    <property type="entry name" value="Cyt_P450_CS"/>
</dbReference>
<proteinExistence type="inferred from homology"/>
<accession>A0A0C3WV28</accession>
<keyword evidence="16" id="KW-1185">Reference proteome</keyword>
<evidence type="ECO:0000256" key="7">
    <source>
        <dbReference type="ARBA" id="ARBA00023002"/>
    </source>
</evidence>
<dbReference type="EC" id="1.14.13.-" evidence="14"/>
<dbReference type="OrthoDB" id="1055148at2759"/>
<reference evidence="15" key="3">
    <citation type="submission" date="2015-04" db="UniProtKB">
        <authorList>
            <consortium name="EnsemblPlants"/>
        </authorList>
    </citation>
    <scope>IDENTIFICATION</scope>
    <source>
        <strain evidence="15">cv. Jemalong A17</strain>
    </source>
</reference>
<dbReference type="SUPFAM" id="SSF48264">
    <property type="entry name" value="Cytochrome P450"/>
    <property type="match status" value="1"/>
</dbReference>
<evidence type="ECO:0000313" key="13">
    <source>
        <dbReference type="EMBL" id="AES87846.2"/>
    </source>
</evidence>
<dbReference type="Proteomes" id="UP000002051">
    <property type="component" value="Chromosome 4"/>
</dbReference>
<reference evidence="13 16" key="2">
    <citation type="journal article" date="2014" name="BMC Genomics">
        <title>An improved genome release (version Mt4.0) for the model legume Medicago truncatula.</title>
        <authorList>
            <person name="Tang H."/>
            <person name="Krishnakumar V."/>
            <person name="Bidwell S."/>
            <person name="Rosen B."/>
            <person name="Chan A."/>
            <person name="Zhou S."/>
            <person name="Gentzbittel L."/>
            <person name="Childs K.L."/>
            <person name="Yandell M."/>
            <person name="Gundlach H."/>
            <person name="Mayer K.F."/>
            <person name="Schwartz D.C."/>
            <person name="Town C.D."/>
        </authorList>
    </citation>
    <scope>GENOME REANNOTATION</scope>
    <source>
        <strain evidence="15 16">cv. Jemalong A17</strain>
    </source>
</reference>
<accession>G7JRC7</accession>
<dbReference type="KEGG" id="mtr:11425754"/>
<evidence type="ECO:0000256" key="10">
    <source>
        <dbReference type="ARBA" id="ARBA00023136"/>
    </source>
</evidence>
<comment type="similarity">
    <text evidence="2 12">Belongs to the cytochrome P450 family.</text>
</comment>
<dbReference type="eggNOG" id="KOG0156">
    <property type="taxonomic scope" value="Eukaryota"/>
</dbReference>
<dbReference type="GO" id="GO:0016020">
    <property type="term" value="C:membrane"/>
    <property type="evidence" value="ECO:0000318"/>
    <property type="project" value="GO_Central"/>
</dbReference>
<dbReference type="InterPro" id="IPR050651">
    <property type="entry name" value="Plant_Cytochrome_P450_Monoox"/>
</dbReference>
<dbReference type="PANTHER" id="PTHR47947:SF24">
    <property type="entry name" value="ISOFLAVONE 2'-HYDROXYLASE-LIKE"/>
    <property type="match status" value="1"/>
</dbReference>